<dbReference type="InterPro" id="IPR032675">
    <property type="entry name" value="LRR_dom_sf"/>
</dbReference>
<feature type="signal peptide" evidence="5">
    <location>
        <begin position="1"/>
        <end position="17"/>
    </location>
</feature>
<dbReference type="SMART" id="SM00369">
    <property type="entry name" value="LRR_TYP"/>
    <property type="match status" value="8"/>
</dbReference>
<name>B4PSL9_DROYA</name>
<feature type="compositionally biased region" description="Basic and acidic residues" evidence="3">
    <location>
        <begin position="547"/>
        <end position="559"/>
    </location>
</feature>
<evidence type="ECO:0000313" key="6">
    <source>
        <dbReference type="EMBL" id="EDW96479.2"/>
    </source>
</evidence>
<evidence type="ECO:0000256" key="2">
    <source>
        <dbReference type="ARBA" id="ARBA00022737"/>
    </source>
</evidence>
<dbReference type="HOGENOM" id="CLU_491148_0_0_1"/>
<dbReference type="EMBL" id="CM000160">
    <property type="protein sequence ID" value="EDW96479.2"/>
    <property type="molecule type" value="Genomic_DNA"/>
</dbReference>
<evidence type="ECO:0000256" key="5">
    <source>
        <dbReference type="SAM" id="SignalP"/>
    </source>
</evidence>
<evidence type="ECO:0000256" key="4">
    <source>
        <dbReference type="SAM" id="Phobius"/>
    </source>
</evidence>
<feature type="chain" id="PRO_5006459171" evidence="5">
    <location>
        <begin position="18"/>
        <end position="559"/>
    </location>
</feature>
<dbReference type="PRINTS" id="PR00019">
    <property type="entry name" value="LEURICHRPT"/>
</dbReference>
<feature type="region of interest" description="Disordered" evidence="3">
    <location>
        <begin position="536"/>
        <end position="559"/>
    </location>
</feature>
<dbReference type="InterPro" id="IPR050333">
    <property type="entry name" value="SLRP"/>
</dbReference>
<proteinExistence type="predicted"/>
<keyword evidence="1" id="KW-0433">Leucine-rich repeat</keyword>
<dbReference type="PANTHER" id="PTHR45712:SF22">
    <property type="entry name" value="INSULIN-LIKE GROWTH FACTOR-BINDING PROTEIN COMPLEX ACID LABILE SUBUNIT"/>
    <property type="match status" value="1"/>
</dbReference>
<dbReference type="Pfam" id="PF00560">
    <property type="entry name" value="LRR_1"/>
    <property type="match status" value="1"/>
</dbReference>
<dbReference type="SUPFAM" id="SSF52058">
    <property type="entry name" value="L domain-like"/>
    <property type="match status" value="1"/>
</dbReference>
<dbReference type="eggNOG" id="KOG0619">
    <property type="taxonomic scope" value="Eukaryota"/>
</dbReference>
<keyword evidence="4" id="KW-1133">Transmembrane helix</keyword>
<dbReference type="AlphaFoldDB" id="B4PSL9"/>
<feature type="compositionally biased region" description="Polar residues" evidence="3">
    <location>
        <begin position="450"/>
        <end position="461"/>
    </location>
</feature>
<evidence type="ECO:0000313" key="7">
    <source>
        <dbReference type="Proteomes" id="UP000002282"/>
    </source>
</evidence>
<organism evidence="6 7">
    <name type="scientific">Drosophila yakuba</name>
    <name type="common">Fruit fly</name>
    <dbReference type="NCBI Taxonomy" id="7245"/>
    <lineage>
        <taxon>Eukaryota</taxon>
        <taxon>Metazoa</taxon>
        <taxon>Ecdysozoa</taxon>
        <taxon>Arthropoda</taxon>
        <taxon>Hexapoda</taxon>
        <taxon>Insecta</taxon>
        <taxon>Pterygota</taxon>
        <taxon>Neoptera</taxon>
        <taxon>Endopterygota</taxon>
        <taxon>Diptera</taxon>
        <taxon>Brachycera</taxon>
        <taxon>Muscomorpha</taxon>
        <taxon>Ephydroidea</taxon>
        <taxon>Drosophilidae</taxon>
        <taxon>Drosophila</taxon>
        <taxon>Sophophora</taxon>
    </lineage>
</organism>
<dbReference type="InterPro" id="IPR003591">
    <property type="entry name" value="Leu-rich_rpt_typical-subtyp"/>
</dbReference>
<keyword evidence="2" id="KW-0677">Repeat</keyword>
<reference evidence="6 7" key="2">
    <citation type="journal article" date="2007" name="PLoS Biol.">
        <title>Principles of genome evolution in the Drosophila melanogaster species group.</title>
        <authorList>
            <person name="Ranz J.M."/>
            <person name="Maurin D."/>
            <person name="Chan Y.S."/>
            <person name="von Grotthuss M."/>
            <person name="Hillier L.W."/>
            <person name="Roote J."/>
            <person name="Ashburner M."/>
            <person name="Bergman C.M."/>
        </authorList>
    </citation>
    <scope>NUCLEOTIDE SEQUENCE [LARGE SCALE GENOMIC DNA]</scope>
    <source>
        <strain evidence="7">Tai18E2 / Tucson 14021-0261.01</strain>
    </source>
</reference>
<evidence type="ECO:0000256" key="3">
    <source>
        <dbReference type="SAM" id="MobiDB-lite"/>
    </source>
</evidence>
<dbReference type="PANTHER" id="PTHR45712">
    <property type="entry name" value="AGAP008170-PA"/>
    <property type="match status" value="1"/>
</dbReference>
<dbReference type="Gene3D" id="3.80.10.10">
    <property type="entry name" value="Ribonuclease Inhibitor"/>
    <property type="match status" value="3"/>
</dbReference>
<keyword evidence="4" id="KW-0812">Transmembrane</keyword>
<dbReference type="Pfam" id="PF13855">
    <property type="entry name" value="LRR_8"/>
    <property type="match status" value="2"/>
</dbReference>
<keyword evidence="7" id="KW-1185">Reference proteome</keyword>
<evidence type="ECO:0000256" key="1">
    <source>
        <dbReference type="ARBA" id="ARBA00022614"/>
    </source>
</evidence>
<reference evidence="6 7" key="1">
    <citation type="journal article" date="2007" name="Nature">
        <title>Evolution of genes and genomes on the Drosophila phylogeny.</title>
        <authorList>
            <consortium name="Drosophila 12 Genomes Consortium"/>
            <person name="Clark A.G."/>
            <person name="Eisen M.B."/>
            <person name="Smith D.R."/>
            <person name="Bergman C.M."/>
            <person name="Oliver B."/>
            <person name="Markow T.A."/>
            <person name="Kaufman T.C."/>
            <person name="Kellis M."/>
            <person name="Gelbart W."/>
            <person name="Iyer V.N."/>
            <person name="Pollard D.A."/>
            <person name="Sackton T.B."/>
            <person name="Larracuente A.M."/>
            <person name="Singh N.D."/>
            <person name="Abad J.P."/>
            <person name="Abt D.N."/>
            <person name="Adryan B."/>
            <person name="Aguade M."/>
            <person name="Akashi H."/>
            <person name="Anderson W.W."/>
            <person name="Aquadro C.F."/>
            <person name="Ardell D.H."/>
            <person name="Arguello R."/>
            <person name="Artieri C.G."/>
            <person name="Barbash D.A."/>
            <person name="Barker D."/>
            <person name="Barsanti P."/>
            <person name="Batterham P."/>
            <person name="Batzoglou S."/>
            <person name="Begun D."/>
            <person name="Bhutkar A."/>
            <person name="Blanco E."/>
            <person name="Bosak S.A."/>
            <person name="Bradley R.K."/>
            <person name="Brand A.D."/>
            <person name="Brent M.R."/>
            <person name="Brooks A.N."/>
            <person name="Brown R.H."/>
            <person name="Butlin R.K."/>
            <person name="Caggese C."/>
            <person name="Calvi B.R."/>
            <person name="Bernardo de Carvalho A."/>
            <person name="Caspi A."/>
            <person name="Castrezana S."/>
            <person name="Celniker S.E."/>
            <person name="Chang J.L."/>
            <person name="Chapple C."/>
            <person name="Chatterji S."/>
            <person name="Chinwalla A."/>
            <person name="Civetta A."/>
            <person name="Clifton S.W."/>
            <person name="Comeron J.M."/>
            <person name="Costello J.C."/>
            <person name="Coyne J.A."/>
            <person name="Daub J."/>
            <person name="David R.G."/>
            <person name="Delcher A.L."/>
            <person name="Delehaunty K."/>
            <person name="Do C.B."/>
            <person name="Ebling H."/>
            <person name="Edwards K."/>
            <person name="Eickbush T."/>
            <person name="Evans J.D."/>
            <person name="Filipski A."/>
            <person name="Findeiss S."/>
            <person name="Freyhult E."/>
            <person name="Fulton L."/>
            <person name="Fulton R."/>
            <person name="Garcia A.C."/>
            <person name="Gardiner A."/>
            <person name="Garfield D.A."/>
            <person name="Garvin B.E."/>
            <person name="Gibson G."/>
            <person name="Gilbert D."/>
            <person name="Gnerre S."/>
            <person name="Godfrey J."/>
            <person name="Good R."/>
            <person name="Gotea V."/>
            <person name="Gravely B."/>
            <person name="Greenberg A.J."/>
            <person name="Griffiths-Jones S."/>
            <person name="Gross S."/>
            <person name="Guigo R."/>
            <person name="Gustafson E.A."/>
            <person name="Haerty W."/>
            <person name="Hahn M.W."/>
            <person name="Halligan D.L."/>
            <person name="Halpern A.L."/>
            <person name="Halter G.M."/>
            <person name="Han M.V."/>
            <person name="Heger A."/>
            <person name="Hillier L."/>
            <person name="Hinrichs A.S."/>
            <person name="Holmes I."/>
            <person name="Hoskins R.A."/>
            <person name="Hubisz M.J."/>
            <person name="Hultmark D."/>
            <person name="Huntley M.A."/>
            <person name="Jaffe D.B."/>
            <person name="Jagadeeshan S."/>
            <person name="Jeck W.R."/>
            <person name="Johnson J."/>
            <person name="Jones C.D."/>
            <person name="Jordan W.C."/>
            <person name="Karpen G.H."/>
            <person name="Kataoka E."/>
            <person name="Keightley P.D."/>
            <person name="Kheradpour P."/>
            <person name="Kirkness E.F."/>
            <person name="Koerich L.B."/>
            <person name="Kristiansen K."/>
            <person name="Kudrna D."/>
            <person name="Kulathinal R.J."/>
            <person name="Kumar S."/>
            <person name="Kwok R."/>
            <person name="Lander E."/>
            <person name="Langley C.H."/>
            <person name="Lapoint R."/>
            <person name="Lazzaro B.P."/>
            <person name="Lee S.J."/>
            <person name="Levesque L."/>
            <person name="Li R."/>
            <person name="Lin C.F."/>
            <person name="Lin M.F."/>
            <person name="Lindblad-Toh K."/>
            <person name="Llopart A."/>
            <person name="Long M."/>
            <person name="Low L."/>
            <person name="Lozovsky E."/>
            <person name="Lu J."/>
            <person name="Luo M."/>
            <person name="Machado C.A."/>
            <person name="Makalowski W."/>
            <person name="Marzo M."/>
            <person name="Matsuda M."/>
            <person name="Matzkin L."/>
            <person name="McAllister B."/>
            <person name="McBride C.S."/>
            <person name="McKernan B."/>
            <person name="McKernan K."/>
            <person name="Mendez-Lago M."/>
            <person name="Minx P."/>
            <person name="Mollenhauer M.U."/>
            <person name="Montooth K."/>
            <person name="Mount S.M."/>
            <person name="Mu X."/>
            <person name="Myers E."/>
            <person name="Negre B."/>
            <person name="Newfeld S."/>
            <person name="Nielsen R."/>
            <person name="Noor M.A."/>
            <person name="O'Grady P."/>
            <person name="Pachter L."/>
            <person name="Papaceit M."/>
            <person name="Parisi M.J."/>
            <person name="Parisi M."/>
            <person name="Parts L."/>
            <person name="Pedersen J.S."/>
            <person name="Pesole G."/>
            <person name="Phillippy A.M."/>
            <person name="Ponting C.P."/>
            <person name="Pop M."/>
            <person name="Porcelli D."/>
            <person name="Powell J.R."/>
            <person name="Prohaska S."/>
            <person name="Pruitt K."/>
            <person name="Puig M."/>
            <person name="Quesneville H."/>
            <person name="Ram K.R."/>
            <person name="Rand D."/>
            <person name="Rasmussen M.D."/>
            <person name="Reed L.K."/>
            <person name="Reenan R."/>
            <person name="Reily A."/>
            <person name="Remington K.A."/>
            <person name="Rieger T.T."/>
            <person name="Ritchie M.G."/>
            <person name="Robin C."/>
            <person name="Rogers Y.H."/>
            <person name="Rohde C."/>
            <person name="Rozas J."/>
            <person name="Rubenfield M.J."/>
            <person name="Ruiz A."/>
            <person name="Russo S."/>
            <person name="Salzberg S.L."/>
            <person name="Sanchez-Gracia A."/>
            <person name="Saranga D.J."/>
            <person name="Sato H."/>
            <person name="Schaeffer S.W."/>
            <person name="Schatz M.C."/>
            <person name="Schlenke T."/>
            <person name="Schwartz R."/>
            <person name="Segarra C."/>
            <person name="Singh R.S."/>
            <person name="Sirot L."/>
            <person name="Sirota M."/>
            <person name="Sisneros N.B."/>
            <person name="Smith C.D."/>
            <person name="Smith T.F."/>
            <person name="Spieth J."/>
            <person name="Stage D.E."/>
            <person name="Stark A."/>
            <person name="Stephan W."/>
            <person name="Strausberg R.L."/>
            <person name="Strempel S."/>
            <person name="Sturgill D."/>
            <person name="Sutton G."/>
            <person name="Sutton G.G."/>
            <person name="Tao W."/>
            <person name="Teichmann S."/>
            <person name="Tobari Y.N."/>
            <person name="Tomimura Y."/>
            <person name="Tsolas J.M."/>
            <person name="Valente V.L."/>
            <person name="Venter E."/>
            <person name="Venter J.C."/>
            <person name="Vicario S."/>
            <person name="Vieira F.G."/>
            <person name="Vilella A.J."/>
            <person name="Villasante A."/>
            <person name="Walenz B."/>
            <person name="Wang J."/>
            <person name="Wasserman M."/>
            <person name="Watts T."/>
            <person name="Wilson D."/>
            <person name="Wilson R.K."/>
            <person name="Wing R.A."/>
            <person name="Wolfner M.F."/>
            <person name="Wong A."/>
            <person name="Wong G.K."/>
            <person name="Wu C.I."/>
            <person name="Wu G."/>
            <person name="Yamamoto D."/>
            <person name="Yang H.P."/>
            <person name="Yang S.P."/>
            <person name="Yorke J.A."/>
            <person name="Yoshida K."/>
            <person name="Zdobnov E."/>
            <person name="Zhang P."/>
            <person name="Zhang Y."/>
            <person name="Zimin A.V."/>
            <person name="Baldwin J."/>
            <person name="Abdouelleil A."/>
            <person name="Abdulkadir J."/>
            <person name="Abebe A."/>
            <person name="Abera B."/>
            <person name="Abreu J."/>
            <person name="Acer S.C."/>
            <person name="Aftuck L."/>
            <person name="Alexander A."/>
            <person name="An P."/>
            <person name="Anderson E."/>
            <person name="Anderson S."/>
            <person name="Arachi H."/>
            <person name="Azer M."/>
            <person name="Bachantsang P."/>
            <person name="Barry A."/>
            <person name="Bayul T."/>
            <person name="Berlin A."/>
            <person name="Bessette D."/>
            <person name="Bloom T."/>
            <person name="Blye J."/>
            <person name="Boguslavskiy L."/>
            <person name="Bonnet C."/>
            <person name="Boukhgalter B."/>
            <person name="Bourzgui I."/>
            <person name="Brown A."/>
            <person name="Cahill P."/>
            <person name="Channer S."/>
            <person name="Cheshatsang Y."/>
            <person name="Chuda L."/>
            <person name="Citroen M."/>
            <person name="Collymore A."/>
            <person name="Cooke P."/>
            <person name="Costello M."/>
            <person name="D'Aco K."/>
            <person name="Daza R."/>
            <person name="De Haan G."/>
            <person name="DeGray S."/>
            <person name="DeMaso C."/>
            <person name="Dhargay N."/>
            <person name="Dooley K."/>
            <person name="Dooley E."/>
            <person name="Doricent M."/>
            <person name="Dorje P."/>
            <person name="Dorjee K."/>
            <person name="Dupes A."/>
            <person name="Elong R."/>
            <person name="Falk J."/>
            <person name="Farina A."/>
            <person name="Faro S."/>
            <person name="Ferguson D."/>
            <person name="Fisher S."/>
            <person name="Foley C.D."/>
            <person name="Franke A."/>
            <person name="Friedrich D."/>
            <person name="Gadbois L."/>
            <person name="Gearin G."/>
            <person name="Gearin C.R."/>
            <person name="Giannoukos G."/>
            <person name="Goode T."/>
            <person name="Graham J."/>
            <person name="Grandbois E."/>
            <person name="Grewal S."/>
            <person name="Gyaltsen K."/>
            <person name="Hafez N."/>
            <person name="Hagos B."/>
            <person name="Hall J."/>
            <person name="Henson C."/>
            <person name="Hollinger A."/>
            <person name="Honan T."/>
            <person name="Huard M.D."/>
            <person name="Hughes L."/>
            <person name="Hurhula B."/>
            <person name="Husby M.E."/>
            <person name="Kamat A."/>
            <person name="Kanga B."/>
            <person name="Kashin S."/>
            <person name="Khazanovich D."/>
            <person name="Kisner P."/>
            <person name="Lance K."/>
            <person name="Lara M."/>
            <person name="Lee W."/>
            <person name="Lennon N."/>
            <person name="Letendre F."/>
            <person name="LeVine R."/>
            <person name="Lipovsky A."/>
            <person name="Liu X."/>
            <person name="Liu J."/>
            <person name="Liu S."/>
            <person name="Lokyitsang T."/>
            <person name="Lokyitsang Y."/>
            <person name="Lubonja R."/>
            <person name="Lui A."/>
            <person name="MacDonald P."/>
            <person name="Magnisalis V."/>
            <person name="Maru K."/>
            <person name="Matthews C."/>
            <person name="McCusker W."/>
            <person name="McDonough S."/>
            <person name="Mehta T."/>
            <person name="Meldrim J."/>
            <person name="Meneus L."/>
            <person name="Mihai O."/>
            <person name="Mihalev A."/>
            <person name="Mihova T."/>
            <person name="Mittelman R."/>
            <person name="Mlenga V."/>
            <person name="Montmayeur A."/>
            <person name="Mulrain L."/>
            <person name="Navidi A."/>
            <person name="Naylor J."/>
            <person name="Negash T."/>
            <person name="Nguyen T."/>
            <person name="Nguyen N."/>
            <person name="Nicol R."/>
            <person name="Norbu C."/>
            <person name="Norbu N."/>
            <person name="Novod N."/>
            <person name="O'Neill B."/>
            <person name="Osman S."/>
            <person name="Markiewicz E."/>
            <person name="Oyono O.L."/>
            <person name="Patti C."/>
            <person name="Phunkhang P."/>
            <person name="Pierre F."/>
            <person name="Priest M."/>
            <person name="Raghuraman S."/>
            <person name="Rege F."/>
            <person name="Reyes R."/>
            <person name="Rise C."/>
            <person name="Rogov P."/>
            <person name="Ross K."/>
            <person name="Ryan E."/>
            <person name="Settipalli S."/>
            <person name="Shea T."/>
            <person name="Sherpa N."/>
            <person name="Shi L."/>
            <person name="Shih D."/>
            <person name="Sparrow T."/>
            <person name="Spaulding J."/>
            <person name="Stalker J."/>
            <person name="Stange-Thomann N."/>
            <person name="Stavropoulos S."/>
            <person name="Stone C."/>
            <person name="Strader C."/>
            <person name="Tesfaye S."/>
            <person name="Thomson T."/>
            <person name="Thoulutsang Y."/>
            <person name="Thoulutsang D."/>
            <person name="Topham K."/>
            <person name="Topping I."/>
            <person name="Tsamla T."/>
            <person name="Vassiliev H."/>
            <person name="Vo A."/>
            <person name="Wangchuk T."/>
            <person name="Wangdi T."/>
            <person name="Weiand M."/>
            <person name="Wilkinson J."/>
            <person name="Wilson A."/>
            <person name="Yadav S."/>
            <person name="Young G."/>
            <person name="Yu Q."/>
            <person name="Zembek L."/>
            <person name="Zhong D."/>
            <person name="Zimmer A."/>
            <person name="Zwirko Z."/>
            <person name="Jaffe D.B."/>
            <person name="Alvarez P."/>
            <person name="Brockman W."/>
            <person name="Butler J."/>
            <person name="Chin C."/>
            <person name="Gnerre S."/>
            <person name="Grabherr M."/>
            <person name="Kleber M."/>
            <person name="Mauceli E."/>
            <person name="MacCallum I."/>
        </authorList>
    </citation>
    <scope>NUCLEOTIDE SEQUENCE [LARGE SCALE GENOMIC DNA]</scope>
    <source>
        <strain evidence="7">Tai18E2 / Tucson 14021-0261.01</strain>
    </source>
</reference>
<dbReference type="PROSITE" id="PS51450">
    <property type="entry name" value="LRR"/>
    <property type="match status" value="1"/>
</dbReference>
<keyword evidence="5" id="KW-0732">Signal</keyword>
<sequence>MHLYIYLLLGYCGLAVGDVPSVYDATGRLNLSASCPDSFCSLSDRTVAYSATPALQIRELHLRNCSRHSITWLVLNLTPGLRTLVIRNCATYHISTESLRPVANLTSLQMQGTSLGVLRDRIFTAVPRLEILQLSQNFLHTVHIGAFKGLSRLRLLGLQGNGMPEILASTFDPLVELVHLDLSRNQMTTLPQNIFARNKKLQTLLLNGNPLRTLQPDVLSSLPNLRVLDLGHVGELDVMTLDLPHVQSLVLEGSSLSSLVINGGFIKLQAGNNELNHLQVGNKSAVIEMDLHGNLLDGNNTAALLRGMWNLQRLDLSKNVIEALPLYGSGLDASGSQELFILPSLKYLNLANNRLVRLPPESPILSAHLNSLDLSHNLMLTLDVEILRSLAVLKALFLEGNRLNTFDYQNLHEEHQDLTDLGLHDNPWSPGLYRKMFLYLTDRGVRLQARPQNRVPNNSSRVDIDWPPNESQAEAQQLDPPGVTGIHPYWTLRDILAFVTLLVVMLILLMNLYHILEEEGCLHRFRHWRRSRIHGQSTSTSRNSARRLNEQDSEHSSSE</sequence>
<protein>
    <submittedName>
        <fullName evidence="6">Uncharacterized protein</fullName>
    </submittedName>
</protein>
<gene>
    <name evidence="6" type="primary">Dyak\GE25853</name>
    <name evidence="6" type="synonym">dyak_GLEANR_9448</name>
    <name evidence="6" type="synonym">GE25853</name>
    <name evidence="6" type="ORF">Dyak_GE25853</name>
</gene>
<dbReference type="Proteomes" id="UP000002282">
    <property type="component" value="Chromosome 3R"/>
</dbReference>
<dbReference type="OrthoDB" id="2013775at2759"/>
<dbReference type="KEGG" id="dya:Dyak_GE25853"/>
<feature type="transmembrane region" description="Helical" evidence="4">
    <location>
        <begin position="495"/>
        <end position="516"/>
    </location>
</feature>
<dbReference type="InterPro" id="IPR001611">
    <property type="entry name" value="Leu-rich_rpt"/>
</dbReference>
<feature type="region of interest" description="Disordered" evidence="3">
    <location>
        <begin position="450"/>
        <end position="479"/>
    </location>
</feature>
<accession>B4PSL9</accession>
<keyword evidence="4" id="KW-0472">Membrane</keyword>